<organism evidence="3 4">
    <name type="scientific">Pogonomyrmex barbatus</name>
    <name type="common">red harvester ant</name>
    <dbReference type="NCBI Taxonomy" id="144034"/>
    <lineage>
        <taxon>Eukaryota</taxon>
        <taxon>Metazoa</taxon>
        <taxon>Ecdysozoa</taxon>
        <taxon>Arthropoda</taxon>
        <taxon>Hexapoda</taxon>
        <taxon>Insecta</taxon>
        <taxon>Pterygota</taxon>
        <taxon>Neoptera</taxon>
        <taxon>Endopterygota</taxon>
        <taxon>Hymenoptera</taxon>
        <taxon>Apocrita</taxon>
        <taxon>Aculeata</taxon>
        <taxon>Formicoidea</taxon>
        <taxon>Formicidae</taxon>
        <taxon>Myrmicinae</taxon>
        <taxon>Pogonomyrmex</taxon>
    </lineage>
</organism>
<feature type="region of interest" description="Disordered" evidence="2">
    <location>
        <begin position="790"/>
        <end position="827"/>
    </location>
</feature>
<name>A0A6I9WEK2_9HYME</name>
<evidence type="ECO:0000313" key="3">
    <source>
        <dbReference type="Proteomes" id="UP000504615"/>
    </source>
</evidence>
<dbReference type="RefSeq" id="XP_011639377.1">
    <property type="nucleotide sequence ID" value="XM_011641075.2"/>
</dbReference>
<evidence type="ECO:0000313" key="4">
    <source>
        <dbReference type="RefSeq" id="XP_011639377.1"/>
    </source>
</evidence>
<dbReference type="GeneID" id="105428651"/>
<dbReference type="InterPro" id="IPR005026">
    <property type="entry name" value="SAPAP"/>
</dbReference>
<feature type="region of interest" description="Disordered" evidence="2">
    <location>
        <begin position="720"/>
        <end position="756"/>
    </location>
</feature>
<keyword evidence="3" id="KW-1185">Reference proteome</keyword>
<dbReference type="GO" id="GO:0023052">
    <property type="term" value="P:signaling"/>
    <property type="evidence" value="ECO:0007669"/>
    <property type="project" value="InterPro"/>
</dbReference>
<dbReference type="AlphaFoldDB" id="A0A6I9WEK2"/>
<dbReference type="OrthoDB" id="10023951at2759"/>
<evidence type="ECO:0000256" key="1">
    <source>
        <dbReference type="ARBA" id="ARBA00008839"/>
    </source>
</evidence>
<dbReference type="KEGG" id="pbar:105428651"/>
<comment type="similarity">
    <text evidence="1">Belongs to the SAPAP family.</text>
</comment>
<feature type="compositionally biased region" description="Basic and acidic residues" evidence="2">
    <location>
        <begin position="805"/>
        <end position="817"/>
    </location>
</feature>
<protein>
    <submittedName>
        <fullName evidence="4">Disks large-associated protein 5</fullName>
    </submittedName>
</protein>
<feature type="compositionally biased region" description="Basic residues" evidence="2">
    <location>
        <begin position="731"/>
        <end position="748"/>
    </location>
</feature>
<gene>
    <name evidence="4" type="primary">LOC105428651</name>
</gene>
<dbReference type="Pfam" id="PF03359">
    <property type="entry name" value="GKAP"/>
    <property type="match status" value="1"/>
</dbReference>
<evidence type="ECO:0000256" key="2">
    <source>
        <dbReference type="SAM" id="MobiDB-lite"/>
    </source>
</evidence>
<dbReference type="PANTHER" id="PTHR12353:SF1">
    <property type="entry name" value="DISKS LARGE-ASSOCIATED PROTEIN 5"/>
    <property type="match status" value="1"/>
</dbReference>
<sequence>MPDFKEQYKNPRLGFGDVDHRRYLRAYNHDKSRKEVRTRTFDKNRNLQGISAPTSPILDERKKKLIKWKEERNRKKKLEAATKKPAFKVGVVHHPLCSSLIKNDMSTTNLKIAKETEAIYAQRRITRATEKRLLAKAAAAKQELKNTLAFTSIKHSKIVKTPTSNTKKQKSFAPANYCFKPPSGLKKLPLFGLVPIKQTPQEKDVSLKKSCGQVSDITAKLETFAVPSLSLNKEKSSLELSESLIHELNTVDELNTTLTSSLRAQTTNQRDIKDSFQEDKSLSNSDMKTPPLQKITPTSFEKENCSMEDLIIFSPYLTRSRGKRNSRKEGQQRLGISRPSNEIPTKDTVMQNLNICIEEEERTAQYFKLLLNKETDRLKELCKKWLDIKLEKDVPEDAMYEIQQAVGQTNLLINKKFERFRGLVQDCETGRGEMLVTCRDLQGFWDMTYMEVKDCDTRFEKLEHRRNKAWQEEEECLVARPAVKKRTYIKKQIVSSKPSSLRSLILAARKKKMETGTLDKEDLLLQDMHINKEHVTSNKNSFDVLSEERIDTRCNKRSKSYDLNENKSTSSRHESFKENAVQKAMQFSQTKKMKSPFAAMKISRMCKTPEVQLDDTISYVNSDQTPGKSILKKSEELVNKDRIKSAHKVNFNERIVLTEVPLDEEMETKLSLAAALNRIDSLDLNNLSPQECINAERKLNFEVEDSDNNDDPNELVSKIQAKEKQGSSYNRKIRSPRKNLRNRRKDRSSKKDNIDILLSTSSSQTVEVISKNMEDIDLGIKVLRNRTISMDNTPKSNRTSRMMTPKKENGIEEERTKNSVKSSRKSSLKLLRKDENKYRTPNKNIIEIENVGLIENIAKRRSVRKSVAFDETCVGCSENKAVLPMTPHTRNNTSLRRSKHTLNDDLTS</sequence>
<feature type="region of interest" description="Disordered" evidence="2">
    <location>
        <begin position="322"/>
        <end position="343"/>
    </location>
</feature>
<accession>A0A6I9WEK2</accession>
<feature type="region of interest" description="Disordered" evidence="2">
    <location>
        <begin position="265"/>
        <end position="294"/>
    </location>
</feature>
<dbReference type="PANTHER" id="PTHR12353">
    <property type="entry name" value="DISKS LARGE-ASSOCIATED PROTEIN DAP SAP90/PSD-95-ASSOCIATED PROTEIN"/>
    <property type="match status" value="1"/>
</dbReference>
<feature type="compositionally biased region" description="Polar residues" evidence="2">
    <location>
        <begin position="790"/>
        <end position="802"/>
    </location>
</feature>
<feature type="region of interest" description="Disordered" evidence="2">
    <location>
        <begin position="885"/>
        <end position="908"/>
    </location>
</feature>
<proteinExistence type="inferred from homology"/>
<feature type="compositionally biased region" description="Basic and acidic residues" evidence="2">
    <location>
        <begin position="270"/>
        <end position="281"/>
    </location>
</feature>
<reference evidence="4" key="1">
    <citation type="submission" date="2025-08" db="UniProtKB">
        <authorList>
            <consortium name="RefSeq"/>
        </authorList>
    </citation>
    <scope>IDENTIFICATION</scope>
</reference>
<dbReference type="Proteomes" id="UP000504615">
    <property type="component" value="Unplaced"/>
</dbReference>